<evidence type="ECO:0000256" key="1">
    <source>
        <dbReference type="SAM" id="Phobius"/>
    </source>
</evidence>
<feature type="transmembrane region" description="Helical" evidence="1">
    <location>
        <begin position="69"/>
        <end position="89"/>
    </location>
</feature>
<feature type="transmembrane region" description="Helical" evidence="1">
    <location>
        <begin position="123"/>
        <end position="142"/>
    </location>
</feature>
<name>A0A7S0DYQ5_9EUKA</name>
<organism evidence="3">
    <name type="scientific">Phaeocystis antarctica</name>
    <dbReference type="NCBI Taxonomy" id="33657"/>
    <lineage>
        <taxon>Eukaryota</taxon>
        <taxon>Haptista</taxon>
        <taxon>Haptophyta</taxon>
        <taxon>Prymnesiophyceae</taxon>
        <taxon>Phaeocystales</taxon>
        <taxon>Phaeocystaceae</taxon>
        <taxon>Phaeocystis</taxon>
    </lineage>
</organism>
<keyword evidence="2" id="KW-0732">Signal</keyword>
<dbReference type="InterPro" id="IPR009305">
    <property type="entry name" value="Mpo1-like"/>
</dbReference>
<evidence type="ECO:0000313" key="3">
    <source>
        <dbReference type="EMBL" id="CAD8469538.1"/>
    </source>
</evidence>
<dbReference type="AlphaFoldDB" id="A0A7S0DYQ5"/>
<accession>A0A7S0DYQ5</accession>
<reference evidence="3" key="1">
    <citation type="submission" date="2021-01" db="EMBL/GenBank/DDBJ databases">
        <authorList>
            <person name="Corre E."/>
            <person name="Pelletier E."/>
            <person name="Niang G."/>
            <person name="Scheremetjew M."/>
            <person name="Finn R."/>
            <person name="Kale V."/>
            <person name="Holt S."/>
            <person name="Cochrane G."/>
            <person name="Meng A."/>
            <person name="Brown T."/>
            <person name="Cohen L."/>
        </authorList>
    </citation>
    <scope>NUCLEOTIDE SEQUENCE</scope>
    <source>
        <strain evidence="3">CCMP1374</strain>
    </source>
</reference>
<dbReference type="GO" id="GO:0046521">
    <property type="term" value="P:sphingoid catabolic process"/>
    <property type="evidence" value="ECO:0007669"/>
    <property type="project" value="TreeGrafter"/>
</dbReference>
<dbReference type="PANTHER" id="PTHR28026:SF9">
    <property type="entry name" value="2-HYDROXY-PALMITIC ACID DIOXYGENASE MPO1"/>
    <property type="match status" value="1"/>
</dbReference>
<feature type="chain" id="PRO_5031553911" evidence="2">
    <location>
        <begin position="23"/>
        <end position="241"/>
    </location>
</feature>
<proteinExistence type="predicted"/>
<sequence>MTPANAVLILVVFGLLGGSVVSQRARTGLAWFGVPILCAFSLKRMHSGFNLVHELTFYASYHADWRNQLVHVVFVPLLVFTAMIFLAYVPPLSRATPLGMPLNWATLAALAWSGHHVKCEPLVGLFTSLVTFGSALLATLIVQRELPTKGKGKGMPAVRYGQAARWAGALHGLSWYMQIHPGHAIFEGRKAALLDALIQSFMDGPLFIWMEVAFRLGYDPALRVQLEGAVAAQHAAWALAS</sequence>
<keyword evidence="1" id="KW-1133">Transmembrane helix</keyword>
<dbReference type="GO" id="GO:0005783">
    <property type="term" value="C:endoplasmic reticulum"/>
    <property type="evidence" value="ECO:0007669"/>
    <property type="project" value="TreeGrafter"/>
</dbReference>
<keyword evidence="1" id="KW-0472">Membrane</keyword>
<evidence type="ECO:0000256" key="2">
    <source>
        <dbReference type="SAM" id="SignalP"/>
    </source>
</evidence>
<dbReference type="PANTHER" id="PTHR28026">
    <property type="entry name" value="DUF962 DOMAIN PROTEIN (AFU_ORTHOLOGUE AFUA_8G05310)"/>
    <property type="match status" value="1"/>
</dbReference>
<dbReference type="GO" id="GO:0016020">
    <property type="term" value="C:membrane"/>
    <property type="evidence" value="ECO:0007669"/>
    <property type="project" value="GOC"/>
</dbReference>
<keyword evidence="1" id="KW-0812">Transmembrane</keyword>
<dbReference type="EMBL" id="HBEP01002960">
    <property type="protein sequence ID" value="CAD8469538.1"/>
    <property type="molecule type" value="Transcribed_RNA"/>
</dbReference>
<feature type="signal peptide" evidence="2">
    <location>
        <begin position="1"/>
        <end position="22"/>
    </location>
</feature>
<protein>
    <submittedName>
        <fullName evidence="3">Uncharacterized protein</fullName>
    </submittedName>
</protein>
<dbReference type="Pfam" id="PF06127">
    <property type="entry name" value="Mpo1-like"/>
    <property type="match status" value="1"/>
</dbReference>
<gene>
    <name evidence="3" type="ORF">PANT1444_LOCUS1682</name>
</gene>